<gene>
    <name evidence="4" type="primary">ssuB_1</name>
    <name evidence="4" type="ORF">LEUCIP111803_01992</name>
</gene>
<dbReference type="PROSITE" id="PS00211">
    <property type="entry name" value="ABC_TRANSPORTER_1"/>
    <property type="match status" value="1"/>
</dbReference>
<dbReference type="AlphaFoldDB" id="A0A916NIF8"/>
<proteinExistence type="predicted"/>
<dbReference type="InterPro" id="IPR017871">
    <property type="entry name" value="ABC_transporter-like_CS"/>
</dbReference>
<dbReference type="GO" id="GO:0005524">
    <property type="term" value="F:ATP binding"/>
    <property type="evidence" value="ECO:0007669"/>
    <property type="project" value="UniProtKB-KW"/>
</dbReference>
<keyword evidence="4" id="KW-0547">Nucleotide-binding</keyword>
<dbReference type="PROSITE" id="PS50893">
    <property type="entry name" value="ABC_TRANSPORTER_2"/>
    <property type="match status" value="1"/>
</dbReference>
<evidence type="ECO:0000256" key="2">
    <source>
        <dbReference type="SAM" id="MobiDB-lite"/>
    </source>
</evidence>
<dbReference type="PANTHER" id="PTHR42788">
    <property type="entry name" value="TAURINE IMPORT ATP-BINDING PROTEIN-RELATED"/>
    <property type="match status" value="1"/>
</dbReference>
<feature type="domain" description="ABC transporter" evidence="3">
    <location>
        <begin position="13"/>
        <end position="241"/>
    </location>
</feature>
<dbReference type="InterPro" id="IPR050166">
    <property type="entry name" value="ABC_transporter_ATP-bind"/>
</dbReference>
<dbReference type="CDD" id="cd03293">
    <property type="entry name" value="ABC_NrtD_SsuB_transporters"/>
    <property type="match status" value="1"/>
</dbReference>
<reference evidence="4" key="1">
    <citation type="submission" date="2021-06" db="EMBL/GenBank/DDBJ databases">
        <authorList>
            <person name="Criscuolo A."/>
        </authorList>
    </citation>
    <scope>NUCLEOTIDE SEQUENCE</scope>
    <source>
        <strain evidence="4">CIP111803</strain>
    </source>
</reference>
<dbReference type="Proteomes" id="UP000693892">
    <property type="component" value="Unassembled WGS sequence"/>
</dbReference>
<protein>
    <submittedName>
        <fullName evidence="4">Aliphatic sulfonates import ATP-binding protein SsuB</fullName>
        <ecNumber evidence="4">3.6.3.-</ecNumber>
    </submittedName>
</protein>
<accession>A0A916NIF8</accession>
<keyword evidence="1" id="KW-0813">Transport</keyword>
<dbReference type="EC" id="3.6.3.-" evidence="4"/>
<keyword evidence="4" id="KW-0067">ATP-binding</keyword>
<evidence type="ECO:0000313" key="5">
    <source>
        <dbReference type="Proteomes" id="UP000693892"/>
    </source>
</evidence>
<dbReference type="EMBL" id="CAJVAP010000024">
    <property type="protein sequence ID" value="CAG7616479.1"/>
    <property type="molecule type" value="Genomic_DNA"/>
</dbReference>
<keyword evidence="4" id="KW-0378">Hydrolase</keyword>
<dbReference type="GO" id="GO:0016887">
    <property type="term" value="F:ATP hydrolysis activity"/>
    <property type="evidence" value="ECO:0007669"/>
    <property type="project" value="InterPro"/>
</dbReference>
<dbReference type="InterPro" id="IPR003439">
    <property type="entry name" value="ABC_transporter-like_ATP-bd"/>
</dbReference>
<dbReference type="SMART" id="SM00382">
    <property type="entry name" value="AAA"/>
    <property type="match status" value="1"/>
</dbReference>
<dbReference type="InterPro" id="IPR003593">
    <property type="entry name" value="AAA+_ATPase"/>
</dbReference>
<feature type="compositionally biased region" description="Basic and acidic residues" evidence="2">
    <location>
        <begin position="251"/>
        <end position="279"/>
    </location>
</feature>
<dbReference type="PANTHER" id="PTHR42788:SF13">
    <property type="entry name" value="ALIPHATIC SULFONATES IMPORT ATP-BINDING PROTEIN SSUB"/>
    <property type="match status" value="1"/>
</dbReference>
<dbReference type="Pfam" id="PF00005">
    <property type="entry name" value="ABC_tran"/>
    <property type="match status" value="1"/>
</dbReference>
<feature type="region of interest" description="Disordered" evidence="2">
    <location>
        <begin position="251"/>
        <end position="285"/>
    </location>
</feature>
<sequence length="285" mass="31333">MVDSAVRGQPDYLRLHGVEKVFHSESRAVHALSSVDLSVARGELVTVVGPSGCGKSTLLKLVAGLEAPSGGTIELEGTGIAKPGPDRAVVFQEHRLMPWLTVERNIAANLSLRNRTVRAAVDELLIMTGLSGFAKAYPKELSGGMLQRVSIARALLREPRILLLDEPFGALDAFTRTQMQGALLEMWEQNHTTMLFVTHDIDEAITLGDRIVLMSPRPGRIDRILPGVAPDERDRDSHAFEQLRAEIRGRFDELGRAEHGRAERGPGAAERGRDEREPERDEEAV</sequence>
<comment type="caution">
    <text evidence="4">The sequence shown here is derived from an EMBL/GenBank/DDBJ whole genome shotgun (WGS) entry which is preliminary data.</text>
</comment>
<name>A0A916NIF8_9MICO</name>
<organism evidence="4 5">
    <name type="scientific">Leucobacter soli</name>
    <dbReference type="NCBI Taxonomy" id="2812850"/>
    <lineage>
        <taxon>Bacteria</taxon>
        <taxon>Bacillati</taxon>
        <taxon>Actinomycetota</taxon>
        <taxon>Actinomycetes</taxon>
        <taxon>Micrococcales</taxon>
        <taxon>Microbacteriaceae</taxon>
        <taxon>Leucobacter</taxon>
    </lineage>
</organism>
<evidence type="ECO:0000259" key="3">
    <source>
        <dbReference type="PROSITE" id="PS50893"/>
    </source>
</evidence>
<evidence type="ECO:0000256" key="1">
    <source>
        <dbReference type="ARBA" id="ARBA00022448"/>
    </source>
</evidence>
<evidence type="ECO:0000313" key="4">
    <source>
        <dbReference type="EMBL" id="CAG7616479.1"/>
    </source>
</evidence>
<dbReference type="RefSeq" id="WP_218115927.1">
    <property type="nucleotide sequence ID" value="NZ_CAJVAP010000024.1"/>
</dbReference>
<keyword evidence="5" id="KW-1185">Reference proteome</keyword>